<comment type="caution">
    <text evidence="3">The sequence shown here is derived from an EMBL/GenBank/DDBJ whole genome shotgun (WGS) entry which is preliminary data.</text>
</comment>
<organism evidence="3 4">
    <name type="scientific">Anaerococcus octavius</name>
    <dbReference type="NCBI Taxonomy" id="54007"/>
    <lineage>
        <taxon>Bacteria</taxon>
        <taxon>Bacillati</taxon>
        <taxon>Bacillota</taxon>
        <taxon>Tissierellia</taxon>
        <taxon>Tissierellales</taxon>
        <taxon>Peptoniphilaceae</taxon>
        <taxon>Anaerococcus</taxon>
    </lineage>
</organism>
<proteinExistence type="predicted"/>
<evidence type="ECO:0000313" key="4">
    <source>
        <dbReference type="Proteomes" id="UP000234335"/>
    </source>
</evidence>
<dbReference type="EMBL" id="PKGS01000001">
    <property type="protein sequence ID" value="PKZ17514.1"/>
    <property type="molecule type" value="Genomic_DNA"/>
</dbReference>
<accession>A0A2I1MBL2</accession>
<keyword evidence="2" id="KW-0472">Membrane</keyword>
<reference evidence="3 4" key="1">
    <citation type="submission" date="2017-12" db="EMBL/GenBank/DDBJ databases">
        <title>Phylogenetic diversity of female urinary microbiome.</title>
        <authorList>
            <person name="Thomas-White K."/>
            <person name="Wolfe A.J."/>
        </authorList>
    </citation>
    <scope>NUCLEOTIDE SEQUENCE [LARGE SCALE GENOMIC DNA]</scope>
    <source>
        <strain evidence="3 4">UMB0119</strain>
    </source>
</reference>
<name>A0A2I1MBL2_9FIRM</name>
<evidence type="ECO:0000313" key="3">
    <source>
        <dbReference type="EMBL" id="PKZ17514.1"/>
    </source>
</evidence>
<evidence type="ECO:0000256" key="1">
    <source>
        <dbReference type="SAM" id="MobiDB-lite"/>
    </source>
</evidence>
<dbReference type="AlphaFoldDB" id="A0A2I1MBL2"/>
<keyword evidence="4" id="KW-1185">Reference proteome</keyword>
<dbReference type="RefSeq" id="WP_101539674.1">
    <property type="nucleotide sequence ID" value="NZ_PKGS01000001.1"/>
</dbReference>
<gene>
    <name evidence="3" type="ORF">CYJ34_02035</name>
</gene>
<sequence length="220" mass="25563">MAKTAKKARRNYHKRSKKRSLFIFPYVIMALIIIGIPFCIYQIYVSNVNRTVDSLETAIKTYDTEYIEEKTDRLPIILDVLRTSYSDDGQKQKDFYDNNFENLQIEIENQEKRPHGKEVKLKITNVNYIDVYEKIDDSEDDEKIHADYMAALSDPNQERNTREATIFLNRKLNGYSISESRDFINAILGGALEYADDFDKDSKDSSAQPTDTMNDAIKNN</sequence>
<keyword evidence="2" id="KW-0812">Transmembrane</keyword>
<keyword evidence="2" id="KW-1133">Transmembrane helix</keyword>
<feature type="compositionally biased region" description="Polar residues" evidence="1">
    <location>
        <begin position="207"/>
        <end position="220"/>
    </location>
</feature>
<dbReference type="Proteomes" id="UP000234335">
    <property type="component" value="Unassembled WGS sequence"/>
</dbReference>
<feature type="transmembrane region" description="Helical" evidence="2">
    <location>
        <begin position="21"/>
        <end position="44"/>
    </location>
</feature>
<feature type="region of interest" description="Disordered" evidence="1">
    <location>
        <begin position="198"/>
        <end position="220"/>
    </location>
</feature>
<evidence type="ECO:0000256" key="2">
    <source>
        <dbReference type="SAM" id="Phobius"/>
    </source>
</evidence>
<protein>
    <submittedName>
        <fullName evidence="3">Uncharacterized protein</fullName>
    </submittedName>
</protein>